<dbReference type="PANTHER" id="PTHR43514">
    <property type="entry name" value="ABC TRANSPORTER I FAMILY MEMBER 10"/>
    <property type="match status" value="1"/>
</dbReference>
<dbReference type="GO" id="GO:0005524">
    <property type="term" value="F:ATP binding"/>
    <property type="evidence" value="ECO:0007669"/>
    <property type="project" value="UniProtKB-KW"/>
</dbReference>
<dbReference type="InterPro" id="IPR027417">
    <property type="entry name" value="P-loop_NTPase"/>
</dbReference>
<dbReference type="EMBL" id="VUMT01000003">
    <property type="protein sequence ID" value="MSS62853.1"/>
    <property type="molecule type" value="Genomic_DNA"/>
</dbReference>
<evidence type="ECO:0000313" key="4">
    <source>
        <dbReference type="EMBL" id="MSS62853.1"/>
    </source>
</evidence>
<name>A0A6L5XY20_9FIRM</name>
<dbReference type="Pfam" id="PF00005">
    <property type="entry name" value="ABC_tran"/>
    <property type="match status" value="1"/>
</dbReference>
<dbReference type="PANTHER" id="PTHR43514:SF1">
    <property type="entry name" value="SULFATE_THIOSULFATE IMPORT ATP-BINDING PROTEIN CYSA"/>
    <property type="match status" value="1"/>
</dbReference>
<dbReference type="SUPFAM" id="SSF52540">
    <property type="entry name" value="P-loop containing nucleoside triphosphate hydrolases"/>
    <property type="match status" value="1"/>
</dbReference>
<protein>
    <submittedName>
        <fullName evidence="4">ATP-binding cassette domain-containing protein</fullName>
    </submittedName>
</protein>
<feature type="domain" description="ABC transporter" evidence="3">
    <location>
        <begin position="2"/>
        <end position="230"/>
    </location>
</feature>
<dbReference type="AlphaFoldDB" id="A0A6L5XY20"/>
<keyword evidence="1" id="KW-0547">Nucleotide-binding</keyword>
<organism evidence="4 5">
    <name type="scientific">Velocimicrobium porci</name>
    <dbReference type="NCBI Taxonomy" id="2606634"/>
    <lineage>
        <taxon>Bacteria</taxon>
        <taxon>Bacillati</taxon>
        <taxon>Bacillota</taxon>
        <taxon>Clostridia</taxon>
        <taxon>Lachnospirales</taxon>
        <taxon>Lachnospiraceae</taxon>
        <taxon>Velocimicrobium</taxon>
    </lineage>
</organism>
<dbReference type="GO" id="GO:0016887">
    <property type="term" value="F:ATP hydrolysis activity"/>
    <property type="evidence" value="ECO:0007669"/>
    <property type="project" value="InterPro"/>
</dbReference>
<dbReference type="InterPro" id="IPR050334">
    <property type="entry name" value="Molybdenum_import_ModC"/>
</dbReference>
<dbReference type="InterPro" id="IPR003593">
    <property type="entry name" value="AAA+_ATPase"/>
</dbReference>
<keyword evidence="2 4" id="KW-0067">ATP-binding</keyword>
<accession>A0A6L5XY20</accession>
<proteinExistence type="predicted"/>
<dbReference type="SMART" id="SM00382">
    <property type="entry name" value="AAA"/>
    <property type="match status" value="1"/>
</dbReference>
<evidence type="ECO:0000256" key="2">
    <source>
        <dbReference type="ARBA" id="ARBA00022840"/>
    </source>
</evidence>
<dbReference type="Proteomes" id="UP000482209">
    <property type="component" value="Unassembled WGS sequence"/>
</dbReference>
<dbReference type="PROSITE" id="PS50893">
    <property type="entry name" value="ABC_TRANSPORTER_2"/>
    <property type="match status" value="1"/>
</dbReference>
<gene>
    <name evidence="4" type="ORF">FYJ58_03040</name>
</gene>
<sequence>MSLLVDIEKKVGSFCLKTKFNTKEQWLGILGASGSGKSMTLKCIAGIETPDKGRIVLNDRILFDSEKGINLPARLRKAGYLFQNYALFPHMTARENILVSVEKGRQKEVLEREAARFQIETLLDQRPAELSGGQQQRVALARIFASEPEVLMLDEPFSALDEYMKEKIFREMMDTLQSFQGEVLMVSHSRNELYEFGEKLLIIQNGLTILEGEKKALFEQPVYVEAAILTGCKNISRIRKVSDCIVEAIDWGITLDVGEHYQENIHTHIGIRAHDIERVITREKNIRNKMSGMVKKIYERPFEIDMLIENGKSEHILWCKVPKGSIKNANLEEDKPITICLPPEKLIYLRER</sequence>
<dbReference type="InterPro" id="IPR017871">
    <property type="entry name" value="ABC_transporter-like_CS"/>
</dbReference>
<evidence type="ECO:0000313" key="5">
    <source>
        <dbReference type="Proteomes" id="UP000482209"/>
    </source>
</evidence>
<evidence type="ECO:0000256" key="1">
    <source>
        <dbReference type="ARBA" id="ARBA00022741"/>
    </source>
</evidence>
<comment type="caution">
    <text evidence="4">The sequence shown here is derived from an EMBL/GenBank/DDBJ whole genome shotgun (WGS) entry which is preliminary data.</text>
</comment>
<reference evidence="4 5" key="1">
    <citation type="submission" date="2019-08" db="EMBL/GenBank/DDBJ databases">
        <title>In-depth cultivation of the pig gut microbiome towards novel bacterial diversity and tailored functional studies.</title>
        <authorList>
            <person name="Wylensek D."/>
            <person name="Hitch T.C.A."/>
            <person name="Clavel T."/>
        </authorList>
    </citation>
    <scope>NUCLEOTIDE SEQUENCE [LARGE SCALE GENOMIC DNA]</scope>
    <source>
        <strain evidence="4 5">WCA-693-APC-MOT-I</strain>
    </source>
</reference>
<keyword evidence="5" id="KW-1185">Reference proteome</keyword>
<dbReference type="InterPro" id="IPR003439">
    <property type="entry name" value="ABC_transporter-like_ATP-bd"/>
</dbReference>
<dbReference type="PROSITE" id="PS00211">
    <property type="entry name" value="ABC_TRANSPORTER_1"/>
    <property type="match status" value="1"/>
</dbReference>
<evidence type="ECO:0000259" key="3">
    <source>
        <dbReference type="PROSITE" id="PS50893"/>
    </source>
</evidence>
<dbReference type="RefSeq" id="WP_154517056.1">
    <property type="nucleotide sequence ID" value="NZ_VUMT01000003.1"/>
</dbReference>
<dbReference type="Gene3D" id="3.40.50.300">
    <property type="entry name" value="P-loop containing nucleotide triphosphate hydrolases"/>
    <property type="match status" value="1"/>
</dbReference>